<dbReference type="EMBL" id="ML732362">
    <property type="protein sequence ID" value="KAB8068998.1"/>
    <property type="molecule type" value="Genomic_DNA"/>
</dbReference>
<organism evidence="2 3">
    <name type="scientific">Aspergillus leporis</name>
    <dbReference type="NCBI Taxonomy" id="41062"/>
    <lineage>
        <taxon>Eukaryota</taxon>
        <taxon>Fungi</taxon>
        <taxon>Dikarya</taxon>
        <taxon>Ascomycota</taxon>
        <taxon>Pezizomycotina</taxon>
        <taxon>Eurotiomycetes</taxon>
        <taxon>Eurotiomycetidae</taxon>
        <taxon>Eurotiales</taxon>
        <taxon>Aspergillaceae</taxon>
        <taxon>Aspergillus</taxon>
        <taxon>Aspergillus subgen. Circumdati</taxon>
    </lineage>
</organism>
<keyword evidence="3" id="KW-1185">Reference proteome</keyword>
<dbReference type="PANTHER" id="PTHR47843">
    <property type="entry name" value="BTB DOMAIN-CONTAINING PROTEIN-RELATED"/>
    <property type="match status" value="1"/>
</dbReference>
<feature type="compositionally biased region" description="Basic residues" evidence="1">
    <location>
        <begin position="293"/>
        <end position="302"/>
    </location>
</feature>
<feature type="region of interest" description="Disordered" evidence="1">
    <location>
        <begin position="279"/>
        <end position="302"/>
    </location>
</feature>
<evidence type="ECO:0000313" key="2">
    <source>
        <dbReference type="EMBL" id="KAB8068998.1"/>
    </source>
</evidence>
<dbReference type="PANTHER" id="PTHR47843:SF3">
    <property type="entry name" value="BTB DOMAIN-CONTAINING PROTEIN"/>
    <property type="match status" value="1"/>
</dbReference>
<dbReference type="InterPro" id="IPR011333">
    <property type="entry name" value="SKP1/BTB/POZ_sf"/>
</dbReference>
<name>A0A5N5WKD7_9EURO</name>
<reference evidence="2 3" key="1">
    <citation type="submission" date="2019-04" db="EMBL/GenBank/DDBJ databases">
        <title>Friends and foes A comparative genomics study of 23 Aspergillus species from section Flavi.</title>
        <authorList>
            <consortium name="DOE Joint Genome Institute"/>
            <person name="Kjaerbolling I."/>
            <person name="Vesth T."/>
            <person name="Frisvad J.C."/>
            <person name="Nybo J.L."/>
            <person name="Theobald S."/>
            <person name="Kildgaard S."/>
            <person name="Isbrandt T."/>
            <person name="Kuo A."/>
            <person name="Sato A."/>
            <person name="Lyhne E.K."/>
            <person name="Kogle M.E."/>
            <person name="Wiebenga A."/>
            <person name="Kun R.S."/>
            <person name="Lubbers R.J."/>
            <person name="Makela M.R."/>
            <person name="Barry K."/>
            <person name="Chovatia M."/>
            <person name="Clum A."/>
            <person name="Daum C."/>
            <person name="Haridas S."/>
            <person name="He G."/>
            <person name="LaButti K."/>
            <person name="Lipzen A."/>
            <person name="Mondo S."/>
            <person name="Riley R."/>
            <person name="Salamov A."/>
            <person name="Simmons B.A."/>
            <person name="Magnuson J.K."/>
            <person name="Henrissat B."/>
            <person name="Mortensen U.H."/>
            <person name="Larsen T.O."/>
            <person name="Devries R.P."/>
            <person name="Grigoriev I.V."/>
            <person name="Machida M."/>
            <person name="Baker S.E."/>
            <person name="Andersen M.R."/>
        </authorList>
    </citation>
    <scope>NUCLEOTIDE SEQUENCE [LARGE SCALE GENOMIC DNA]</scope>
    <source>
        <strain evidence="2 3">CBS 151.66</strain>
    </source>
</reference>
<evidence type="ECO:0000313" key="3">
    <source>
        <dbReference type="Proteomes" id="UP000326565"/>
    </source>
</evidence>
<evidence type="ECO:0008006" key="4">
    <source>
        <dbReference type="Google" id="ProtNLM"/>
    </source>
</evidence>
<dbReference type="Proteomes" id="UP000326565">
    <property type="component" value="Unassembled WGS sequence"/>
</dbReference>
<evidence type="ECO:0000256" key="1">
    <source>
        <dbReference type="SAM" id="MobiDB-lite"/>
    </source>
</evidence>
<dbReference type="AlphaFoldDB" id="A0A5N5WKD7"/>
<gene>
    <name evidence="2" type="ORF">BDV29DRAFT_198994</name>
</gene>
<sequence length="302" mass="33754">MDIPQIQIAGLESLQGLQNAQNTQITETTDADMNSTQDPNAVNERKPATTQDIPLPEATIEPEPRPTEQPAPPKRNTGFQFLEYLTSPIVELVVGQGETKTTLTAHQSLLLESPLLAERVAAFNESGPRRIELSGENVEAFGFFLQFQYTRNYASSLAESSNEQADLEVRDDTGEQLLKHARVYTLAEKLGIPALKTLAHSKIHRVNSTSHGEIAYARYVYTHTPADDVTIRKPVASFWALRSHVLRHDAEEEYRQLCLEVPEFCFDVLSMVLDHKEKRAQDKAESESGVKSSGRKRLRSGL</sequence>
<protein>
    <recommendedName>
        <fullName evidence="4">BTB domain-containing protein</fullName>
    </recommendedName>
</protein>
<dbReference type="OrthoDB" id="3926209at2759"/>
<feature type="compositionally biased region" description="Basic and acidic residues" evidence="1">
    <location>
        <begin position="279"/>
        <end position="288"/>
    </location>
</feature>
<proteinExistence type="predicted"/>
<feature type="region of interest" description="Disordered" evidence="1">
    <location>
        <begin position="23"/>
        <end position="76"/>
    </location>
</feature>
<dbReference type="Gene3D" id="3.30.710.10">
    <property type="entry name" value="Potassium Channel Kv1.1, Chain A"/>
    <property type="match status" value="1"/>
</dbReference>
<feature type="compositionally biased region" description="Polar residues" evidence="1">
    <location>
        <begin position="23"/>
        <end position="40"/>
    </location>
</feature>
<accession>A0A5N5WKD7</accession>